<dbReference type="GO" id="GO:0016740">
    <property type="term" value="F:transferase activity"/>
    <property type="evidence" value="ECO:0007669"/>
    <property type="project" value="UniProtKB-KW"/>
</dbReference>
<keyword evidence="2" id="KW-0833">Ubl conjugation pathway</keyword>
<keyword evidence="1" id="KW-0808">Transferase</keyword>
<dbReference type="PROSITE" id="PS00183">
    <property type="entry name" value="UBC_1"/>
    <property type="match status" value="1"/>
</dbReference>
<feature type="region of interest" description="Disordered" evidence="4">
    <location>
        <begin position="379"/>
        <end position="533"/>
    </location>
</feature>
<dbReference type="Gene3D" id="3.10.110.10">
    <property type="entry name" value="Ubiquitin Conjugating Enzyme"/>
    <property type="match status" value="1"/>
</dbReference>
<feature type="region of interest" description="Disordered" evidence="4">
    <location>
        <begin position="170"/>
        <end position="329"/>
    </location>
</feature>
<keyword evidence="7" id="KW-1185">Reference proteome</keyword>
<dbReference type="FunFam" id="3.10.110.10:FF:000077">
    <property type="entry name" value="Ubiquitin conjugating enzyme E2"/>
    <property type="match status" value="1"/>
</dbReference>
<dbReference type="InterPro" id="IPR023313">
    <property type="entry name" value="UBQ-conjugating_AS"/>
</dbReference>
<feature type="compositionally biased region" description="Low complexity" evidence="4">
    <location>
        <begin position="189"/>
        <end position="203"/>
    </location>
</feature>
<evidence type="ECO:0000256" key="4">
    <source>
        <dbReference type="SAM" id="MobiDB-lite"/>
    </source>
</evidence>
<dbReference type="EMBL" id="LGUA01000145">
    <property type="protein sequence ID" value="OAX83698.1"/>
    <property type="molecule type" value="Genomic_DNA"/>
</dbReference>
<dbReference type="STRING" id="1658172.A0A1B7P3Y7"/>
<dbReference type="PROSITE" id="PS50127">
    <property type="entry name" value="UBC_2"/>
    <property type="match status" value="1"/>
</dbReference>
<comment type="caution">
    <text evidence="6">The sequence shown here is derived from an EMBL/GenBank/DDBJ whole genome shotgun (WGS) entry which is preliminary data.</text>
</comment>
<dbReference type="CDD" id="cd23804">
    <property type="entry name" value="UBCc_UBE2S"/>
    <property type="match status" value="1"/>
</dbReference>
<evidence type="ECO:0000313" key="6">
    <source>
        <dbReference type="EMBL" id="OAX83698.1"/>
    </source>
</evidence>
<feature type="compositionally biased region" description="Polar residues" evidence="4">
    <location>
        <begin position="388"/>
        <end position="412"/>
    </location>
</feature>
<evidence type="ECO:0000256" key="1">
    <source>
        <dbReference type="ARBA" id="ARBA00022679"/>
    </source>
</evidence>
<protein>
    <recommendedName>
        <fullName evidence="5">UBC core domain-containing protein</fullName>
    </recommendedName>
</protein>
<dbReference type="Pfam" id="PF00179">
    <property type="entry name" value="UQ_con"/>
    <property type="match status" value="1"/>
</dbReference>
<dbReference type="OrthoDB" id="10069349at2759"/>
<name>A0A1B7P3Y7_9EURO</name>
<dbReference type="InterPro" id="IPR016135">
    <property type="entry name" value="UBQ-conjugating_enzyme/RWD"/>
</dbReference>
<feature type="compositionally biased region" description="Basic and acidic residues" evidence="4">
    <location>
        <begin position="422"/>
        <end position="434"/>
    </location>
</feature>
<feature type="active site" description="Glycyl thioester intermediate" evidence="3">
    <location>
        <position position="95"/>
    </location>
</feature>
<evidence type="ECO:0000313" key="7">
    <source>
        <dbReference type="Proteomes" id="UP000091918"/>
    </source>
</evidence>
<feature type="compositionally biased region" description="Low complexity" evidence="4">
    <location>
        <begin position="231"/>
        <end position="241"/>
    </location>
</feature>
<dbReference type="InterPro" id="IPR000608">
    <property type="entry name" value="UBC"/>
</dbReference>
<dbReference type="Proteomes" id="UP000091918">
    <property type="component" value="Unassembled WGS sequence"/>
</dbReference>
<evidence type="ECO:0000256" key="2">
    <source>
        <dbReference type="ARBA" id="ARBA00022786"/>
    </source>
</evidence>
<evidence type="ECO:0000256" key="3">
    <source>
        <dbReference type="PROSITE-ProRule" id="PRU10133"/>
    </source>
</evidence>
<evidence type="ECO:0000259" key="5">
    <source>
        <dbReference type="PROSITE" id="PS50127"/>
    </source>
</evidence>
<dbReference type="AlphaFoldDB" id="A0A1B7P3Y7"/>
<proteinExistence type="predicted"/>
<dbReference type="PANTHER" id="PTHR24068">
    <property type="entry name" value="UBIQUITIN-CONJUGATING ENZYME E2"/>
    <property type="match status" value="1"/>
</dbReference>
<sequence>MASSLRRLASDHASLHNEGMPPNYLFPPTNTFSPFPDDLTQLTVLLTGPQGTPYSQGLWQLHLRMPEDYPKSPPKAAFKTRIWHPNVDESTGAVCVDTLKRDWEAKLTLRDVLITISCLLIHPNPDSALNSAAGSLLQADYEAFARQAKLMTSIHAPIPKDMKDAVMEAKRRGDESGTVIAEDEDRPATLSSRKTTTTSTFPTVVMKKPAAQKNPKNQRMAKLDIRVREVSMLSTSQSSGLSRDRQPSNEDDSDTEDTGSASKENDPSLSPSPVTITPPSSQKSVLGKRPLAVLASPSEPDMVLVHSGDTDVDGNSLSSRSDDDGMTPSERNIVANTLARELQLQLQPQQMQQVQTQEQPRKCPKLSELSRCVNDAGRVRDDYHGQDSRCNGGSQVNRSSRQSSIFGATTQPQPLPQPSNESNEKRTDGGKENDEMSAPPSSIMSASQMATGHLQSSAPAPHKTKASSQALLATSSISSMPQPSNIDHKNKNNNNNNNNNNNKNKNDKNNLTARKISSATTKAKQPRVGLRRL</sequence>
<feature type="compositionally biased region" description="Low complexity" evidence="4">
    <location>
        <begin position="436"/>
        <end position="450"/>
    </location>
</feature>
<feature type="compositionally biased region" description="Low complexity" evidence="4">
    <location>
        <begin position="267"/>
        <end position="281"/>
    </location>
</feature>
<feature type="domain" description="UBC core" evidence="5">
    <location>
        <begin position="3"/>
        <end position="157"/>
    </location>
</feature>
<reference evidence="6 7" key="1">
    <citation type="submission" date="2015-07" db="EMBL/GenBank/DDBJ databases">
        <title>Emmonsia species relationships and genome sequence.</title>
        <authorList>
            <person name="Cuomo C.A."/>
            <person name="Schwartz I.S."/>
            <person name="Kenyon C."/>
            <person name="de Hoog G.S."/>
            <person name="Govender N.P."/>
            <person name="Botha A."/>
            <person name="Moreno L."/>
            <person name="de Vries M."/>
            <person name="Munoz J.F."/>
            <person name="Stielow J.B."/>
        </authorList>
    </citation>
    <scope>NUCLEOTIDE SEQUENCE [LARGE SCALE GENOMIC DNA]</scope>
    <source>
        <strain evidence="6 7">CBS 136260</strain>
    </source>
</reference>
<organism evidence="6 7">
    <name type="scientific">Emergomyces africanus</name>
    <dbReference type="NCBI Taxonomy" id="1955775"/>
    <lineage>
        <taxon>Eukaryota</taxon>
        <taxon>Fungi</taxon>
        <taxon>Dikarya</taxon>
        <taxon>Ascomycota</taxon>
        <taxon>Pezizomycotina</taxon>
        <taxon>Eurotiomycetes</taxon>
        <taxon>Eurotiomycetidae</taxon>
        <taxon>Onygenales</taxon>
        <taxon>Ajellomycetaceae</taxon>
        <taxon>Emergomyces</taxon>
    </lineage>
</organism>
<gene>
    <name evidence="6" type="ORF">ACJ72_01933</name>
</gene>
<feature type="compositionally biased region" description="Low complexity" evidence="4">
    <location>
        <begin position="492"/>
        <end position="503"/>
    </location>
</feature>
<dbReference type="SUPFAM" id="SSF54495">
    <property type="entry name" value="UBC-like"/>
    <property type="match status" value="1"/>
</dbReference>
<accession>A0A1B7P3Y7</accession>
<feature type="compositionally biased region" description="Polar residues" evidence="4">
    <location>
        <begin position="511"/>
        <end position="523"/>
    </location>
</feature>
<feature type="compositionally biased region" description="Polar residues" evidence="4">
    <location>
        <begin position="466"/>
        <end position="485"/>
    </location>
</feature>
<dbReference type="SMART" id="SM00212">
    <property type="entry name" value="UBCc"/>
    <property type="match status" value="1"/>
</dbReference>